<dbReference type="NCBIfam" id="TIGR01079">
    <property type="entry name" value="rplX_bact"/>
    <property type="match status" value="1"/>
</dbReference>
<dbReference type="Pfam" id="PF17136">
    <property type="entry name" value="ribosomal_L24"/>
    <property type="match status" value="1"/>
</dbReference>
<dbReference type="AlphaFoldDB" id="A0A1F5MFH8"/>
<feature type="domain" description="KOW" evidence="6">
    <location>
        <begin position="2"/>
        <end position="29"/>
    </location>
</feature>
<dbReference type="InterPro" id="IPR005824">
    <property type="entry name" value="KOW"/>
</dbReference>
<name>A0A1F5MFH8_9BACT</name>
<evidence type="ECO:0000256" key="1">
    <source>
        <dbReference type="ARBA" id="ARBA00010618"/>
    </source>
</evidence>
<dbReference type="InterPro" id="IPR041988">
    <property type="entry name" value="Ribosomal_uL24_KOW"/>
</dbReference>
<keyword evidence="5" id="KW-0694">RNA-binding</keyword>
<comment type="function">
    <text evidence="5">One of the proteins that surrounds the polypeptide exit tunnel on the outside of the subunit.</text>
</comment>
<dbReference type="InterPro" id="IPR057264">
    <property type="entry name" value="Ribosomal_uL24_C"/>
</dbReference>
<comment type="caution">
    <text evidence="7">The sequence shown here is derived from an EMBL/GenBank/DDBJ whole genome shotgun (WGS) entry which is preliminary data.</text>
</comment>
<organism evidence="7 8">
    <name type="scientific">Candidatus Daviesbacteria bacterium RIFCSPLOWO2_02_FULL_36_8</name>
    <dbReference type="NCBI Taxonomy" id="1797793"/>
    <lineage>
        <taxon>Bacteria</taxon>
        <taxon>Candidatus Daviesiibacteriota</taxon>
    </lineage>
</organism>
<comment type="function">
    <text evidence="5">One of two assembly initiator proteins, it binds directly to the 5'-end of the 23S rRNA, where it nucleates assembly of the 50S subunit.</text>
</comment>
<dbReference type="GO" id="GO:0003735">
    <property type="term" value="F:structural constituent of ribosome"/>
    <property type="evidence" value="ECO:0007669"/>
    <property type="project" value="InterPro"/>
</dbReference>
<dbReference type="SMART" id="SM00739">
    <property type="entry name" value="KOW"/>
    <property type="match status" value="1"/>
</dbReference>
<dbReference type="CDD" id="cd06089">
    <property type="entry name" value="KOW_RPL26"/>
    <property type="match status" value="1"/>
</dbReference>
<comment type="subunit">
    <text evidence="5">Part of the 50S ribosomal subunit.</text>
</comment>
<proteinExistence type="inferred from homology"/>
<keyword evidence="2 5" id="KW-0689">Ribosomal protein</keyword>
<evidence type="ECO:0000256" key="5">
    <source>
        <dbReference type="HAMAP-Rule" id="MF_01326"/>
    </source>
</evidence>
<evidence type="ECO:0000259" key="6">
    <source>
        <dbReference type="SMART" id="SM00739"/>
    </source>
</evidence>
<protein>
    <recommendedName>
        <fullName evidence="4 5">Large ribosomal subunit protein uL24</fullName>
    </recommendedName>
</protein>
<reference evidence="7 8" key="1">
    <citation type="journal article" date="2016" name="Nat. Commun.">
        <title>Thousands of microbial genomes shed light on interconnected biogeochemical processes in an aquifer system.</title>
        <authorList>
            <person name="Anantharaman K."/>
            <person name="Brown C.T."/>
            <person name="Hug L.A."/>
            <person name="Sharon I."/>
            <person name="Castelle C.J."/>
            <person name="Probst A.J."/>
            <person name="Thomas B.C."/>
            <person name="Singh A."/>
            <person name="Wilkins M.J."/>
            <person name="Karaoz U."/>
            <person name="Brodie E.L."/>
            <person name="Williams K.H."/>
            <person name="Hubbard S.S."/>
            <person name="Banfield J.F."/>
        </authorList>
    </citation>
    <scope>NUCLEOTIDE SEQUENCE [LARGE SCALE GENOMIC DNA]</scope>
</reference>
<accession>A0A1F5MFH8</accession>
<dbReference type="InterPro" id="IPR003256">
    <property type="entry name" value="Ribosomal_uL24"/>
</dbReference>
<evidence type="ECO:0000313" key="8">
    <source>
        <dbReference type="Proteomes" id="UP000183317"/>
    </source>
</evidence>
<dbReference type="GO" id="GO:0005840">
    <property type="term" value="C:ribosome"/>
    <property type="evidence" value="ECO:0007669"/>
    <property type="project" value="UniProtKB-KW"/>
</dbReference>
<evidence type="ECO:0000256" key="2">
    <source>
        <dbReference type="ARBA" id="ARBA00022980"/>
    </source>
</evidence>
<evidence type="ECO:0000313" key="7">
    <source>
        <dbReference type="EMBL" id="OGE64113.1"/>
    </source>
</evidence>
<dbReference type="Proteomes" id="UP000183317">
    <property type="component" value="Unassembled WGS sequence"/>
</dbReference>
<comment type="similarity">
    <text evidence="1 5">Belongs to the universal ribosomal protein uL24 family.</text>
</comment>
<dbReference type="GO" id="GO:0019843">
    <property type="term" value="F:rRNA binding"/>
    <property type="evidence" value="ECO:0007669"/>
    <property type="project" value="UniProtKB-UniRule"/>
</dbReference>
<dbReference type="GO" id="GO:1990904">
    <property type="term" value="C:ribonucleoprotein complex"/>
    <property type="evidence" value="ECO:0007669"/>
    <property type="project" value="UniProtKB-KW"/>
</dbReference>
<dbReference type="Gene3D" id="2.30.30.30">
    <property type="match status" value="1"/>
</dbReference>
<dbReference type="HAMAP" id="MF_01326_B">
    <property type="entry name" value="Ribosomal_uL24_B"/>
    <property type="match status" value="1"/>
</dbReference>
<evidence type="ECO:0000256" key="4">
    <source>
        <dbReference type="ARBA" id="ARBA00035206"/>
    </source>
</evidence>
<sequence>MRLKKGDKVKILIGKDRGKEGTLEYVLASKGRVFVGGANLYKRHVKKMNGMEGGIIDIPKSLNVSNVGLICPNCKKVAKIGFKIVGKEKLRICRKCKKEIVNAK</sequence>
<dbReference type="InterPro" id="IPR008991">
    <property type="entry name" value="Translation_prot_SH3-like_sf"/>
</dbReference>
<keyword evidence="5" id="KW-0699">rRNA-binding</keyword>
<dbReference type="InterPro" id="IPR014722">
    <property type="entry name" value="Rib_uL2_dom2"/>
</dbReference>
<dbReference type="EMBL" id="MFDU01000047">
    <property type="protein sequence ID" value="OGE64113.1"/>
    <property type="molecule type" value="Genomic_DNA"/>
</dbReference>
<gene>
    <name evidence="5" type="primary">rplX</name>
    <name evidence="7" type="ORF">A3J13_02475</name>
</gene>
<dbReference type="SUPFAM" id="SSF50104">
    <property type="entry name" value="Translation proteins SH3-like domain"/>
    <property type="match status" value="1"/>
</dbReference>
<keyword evidence="3 5" id="KW-0687">Ribonucleoprotein</keyword>
<dbReference type="PANTHER" id="PTHR12903">
    <property type="entry name" value="MITOCHONDRIAL RIBOSOMAL PROTEIN L24"/>
    <property type="match status" value="1"/>
</dbReference>
<evidence type="ECO:0000256" key="3">
    <source>
        <dbReference type="ARBA" id="ARBA00023274"/>
    </source>
</evidence>
<dbReference type="GO" id="GO:0006412">
    <property type="term" value="P:translation"/>
    <property type="evidence" value="ECO:0007669"/>
    <property type="project" value="UniProtKB-UniRule"/>
</dbReference>